<keyword evidence="3" id="KW-1185">Reference proteome</keyword>
<feature type="region of interest" description="Disordered" evidence="1">
    <location>
        <begin position="1"/>
        <end position="23"/>
    </location>
</feature>
<proteinExistence type="predicted"/>
<feature type="compositionally biased region" description="Low complexity" evidence="1">
    <location>
        <begin position="7"/>
        <end position="17"/>
    </location>
</feature>
<dbReference type="EMBL" id="JABEBT010000016">
    <property type="protein sequence ID" value="KAF7637918.1"/>
    <property type="molecule type" value="Genomic_DNA"/>
</dbReference>
<organism evidence="2 3">
    <name type="scientific">Meloidogyne graminicola</name>
    <dbReference type="NCBI Taxonomy" id="189291"/>
    <lineage>
        <taxon>Eukaryota</taxon>
        <taxon>Metazoa</taxon>
        <taxon>Ecdysozoa</taxon>
        <taxon>Nematoda</taxon>
        <taxon>Chromadorea</taxon>
        <taxon>Rhabditida</taxon>
        <taxon>Tylenchina</taxon>
        <taxon>Tylenchomorpha</taxon>
        <taxon>Tylenchoidea</taxon>
        <taxon>Meloidogynidae</taxon>
        <taxon>Meloidogyninae</taxon>
        <taxon>Meloidogyne</taxon>
    </lineage>
</organism>
<sequence length="223" mass="25392">MSCLACSNDSSNNGSSDELASNCVSPPTYSVECDDKGRFISNKYQIQWPHRPECGMHAKSEKKKKKLKAIERNAGSEQLIRKFNVAVCPKEQPTPFPVRAMTMENACSQFEKRQLRHFFIYYKLSGESFKNVDKIPPELPLMIAYKSDTGNVVHSQIKRYLSMENNNNDNNEEKENSPSELWCAVQVDEEGNPHYEPYHLGFSTVRALITHYSSLNAHCGAYL</sequence>
<name>A0A8S9ZXR5_9BILA</name>
<protein>
    <submittedName>
        <fullName evidence="2">Uncharacterized protein</fullName>
    </submittedName>
</protein>
<evidence type="ECO:0000313" key="3">
    <source>
        <dbReference type="Proteomes" id="UP000605970"/>
    </source>
</evidence>
<comment type="caution">
    <text evidence="2">The sequence shown here is derived from an EMBL/GenBank/DDBJ whole genome shotgun (WGS) entry which is preliminary data.</text>
</comment>
<gene>
    <name evidence="2" type="ORF">Mgra_00002621</name>
</gene>
<dbReference type="AlphaFoldDB" id="A0A8S9ZXR5"/>
<evidence type="ECO:0000313" key="2">
    <source>
        <dbReference type="EMBL" id="KAF7637918.1"/>
    </source>
</evidence>
<dbReference type="Proteomes" id="UP000605970">
    <property type="component" value="Unassembled WGS sequence"/>
</dbReference>
<accession>A0A8S9ZXR5</accession>
<reference evidence="2" key="1">
    <citation type="journal article" date="2020" name="Ecol. Evol.">
        <title>Genome structure and content of the rice root-knot nematode (Meloidogyne graminicola).</title>
        <authorList>
            <person name="Phan N.T."/>
            <person name="Danchin E.G.J."/>
            <person name="Klopp C."/>
            <person name="Perfus-Barbeoch L."/>
            <person name="Kozlowski D.K."/>
            <person name="Koutsovoulos G.D."/>
            <person name="Lopez-Roques C."/>
            <person name="Bouchez O."/>
            <person name="Zahm M."/>
            <person name="Besnard G."/>
            <person name="Bellafiore S."/>
        </authorList>
    </citation>
    <scope>NUCLEOTIDE SEQUENCE</scope>
    <source>
        <strain evidence="2">VN-18</strain>
    </source>
</reference>
<dbReference type="OrthoDB" id="5885137at2759"/>
<evidence type="ECO:0000256" key="1">
    <source>
        <dbReference type="SAM" id="MobiDB-lite"/>
    </source>
</evidence>